<feature type="region of interest" description="Disordered" evidence="1">
    <location>
        <begin position="293"/>
        <end position="316"/>
    </location>
</feature>
<comment type="caution">
    <text evidence="4">The sequence shown here is derived from an EMBL/GenBank/DDBJ whole genome shotgun (WGS) entry which is preliminary data.</text>
</comment>
<feature type="compositionally biased region" description="Polar residues" evidence="1">
    <location>
        <begin position="295"/>
        <end position="308"/>
    </location>
</feature>
<evidence type="ECO:0000259" key="3">
    <source>
        <dbReference type="Pfam" id="PF09850"/>
    </source>
</evidence>
<organism evidence="4 5">
    <name type="scientific">Pseudoalteromonas citrea</name>
    <dbReference type="NCBI Taxonomy" id="43655"/>
    <lineage>
        <taxon>Bacteria</taxon>
        <taxon>Pseudomonadati</taxon>
        <taxon>Pseudomonadota</taxon>
        <taxon>Gammaproteobacteria</taxon>
        <taxon>Alteromonadales</taxon>
        <taxon>Pseudoalteromonadaceae</taxon>
        <taxon>Pseudoalteromonas</taxon>
    </lineage>
</organism>
<evidence type="ECO:0000256" key="2">
    <source>
        <dbReference type="SAM" id="Phobius"/>
    </source>
</evidence>
<dbReference type="RefSeq" id="WP_010362750.1">
    <property type="nucleotide sequence ID" value="NZ_AHBZ03000015.1"/>
</dbReference>
<keyword evidence="2" id="KW-1133">Transmembrane helix</keyword>
<feature type="domain" description="Type IV / VI secretion system DotU" evidence="3">
    <location>
        <begin position="35"/>
        <end position="233"/>
    </location>
</feature>
<dbReference type="InterPro" id="IPR017732">
    <property type="entry name" value="T4/T6SS_DotU"/>
</dbReference>
<dbReference type="Proteomes" id="UP000016487">
    <property type="component" value="Unassembled WGS sequence"/>
</dbReference>
<dbReference type="AlphaFoldDB" id="A0AAD4FSH8"/>
<accession>A0AAD4FSH8</accession>
<dbReference type="PANTHER" id="PTHR38033:SF1">
    <property type="entry name" value="DOTU FAMILY TYPE IV_VI SECRETION SYSTEM PROTEIN"/>
    <property type="match status" value="1"/>
</dbReference>
<dbReference type="PANTHER" id="PTHR38033">
    <property type="entry name" value="MEMBRANE PROTEIN-RELATED"/>
    <property type="match status" value="1"/>
</dbReference>
<keyword evidence="2" id="KW-0472">Membrane</keyword>
<dbReference type="NCBIfam" id="NF038228">
    <property type="entry name" value="IcmH_DotU_IVB"/>
    <property type="match status" value="1"/>
</dbReference>
<evidence type="ECO:0000313" key="5">
    <source>
        <dbReference type="Proteomes" id="UP000016487"/>
    </source>
</evidence>
<evidence type="ECO:0000256" key="1">
    <source>
        <dbReference type="SAM" id="MobiDB-lite"/>
    </source>
</evidence>
<proteinExistence type="predicted"/>
<reference evidence="4" key="1">
    <citation type="journal article" date="2012" name="J. Bacteriol.">
        <title>Genome sequences of type strains of seven species of the marine bacterium Pseudoalteromonas.</title>
        <authorList>
            <person name="Xie B.B."/>
            <person name="Shu Y.L."/>
            <person name="Qin Q.L."/>
            <person name="Rong J.C."/>
            <person name="Zhang X.Y."/>
            <person name="Chen X.L."/>
            <person name="Shi M."/>
            <person name="He H.L."/>
            <person name="Zhou B.C."/>
            <person name="Zhang Y.Z."/>
        </authorList>
    </citation>
    <scope>NUCLEOTIDE SEQUENCE</scope>
    <source>
        <strain evidence="4">DSM 8771</strain>
    </source>
</reference>
<evidence type="ECO:0000313" key="4">
    <source>
        <dbReference type="EMBL" id="KAF7772298.1"/>
    </source>
</evidence>
<dbReference type="InterPro" id="IPR038522">
    <property type="entry name" value="T4/T6SS_DotU_sf"/>
</dbReference>
<name>A0AAD4FSH8_9GAMM</name>
<sequence length="406" mass="46290">MTNASYTVNQFSLVDERNTALKDLLSEFEWQGEELMRLSLPLMPMIDAIKSLDDLASLDNYRANIVTELKNIKHRGQALAVSPALLDKLCFIWAAYFDERVGYESQLDTTQWQNKTLVSQLFGIRNSGETFFNLIKQLMGSPKKHLALLKVCYVILQLGFKGKYHNHHRAELKQIIMDIHYALSELRAFGLPTTQKPHRITQLRRRFGLFKGITPVSFWIAVGVILIAGLVSYNHYLGDMYQQQNLEYQQMADDTYQHIQQLQPQKMYMENTQFFEQATFPLDSDPTAFRVGDSLTPTSNLAQQGETHGQTKGENKETATLDVSLPSNALEPQVQYLVQVGAFNNIARAEKLHNACTNSQYPLQIIQRGERQFVGYIATGFAQAKVVSEHLTELCNINPYIKKISE</sequence>
<dbReference type="EMBL" id="AHBZ03000015">
    <property type="protein sequence ID" value="KAF7772298.1"/>
    <property type="molecule type" value="Genomic_DNA"/>
</dbReference>
<dbReference type="NCBIfam" id="TIGR03349">
    <property type="entry name" value="IV_VI_DotU"/>
    <property type="match status" value="1"/>
</dbReference>
<dbReference type="Gene3D" id="1.25.40.590">
    <property type="entry name" value="Type IV / VI secretion system, DotU"/>
    <property type="match status" value="1"/>
</dbReference>
<protein>
    <submittedName>
        <fullName evidence="4">Type VI secretion system protein ImpK</fullName>
    </submittedName>
</protein>
<dbReference type="Pfam" id="PF09850">
    <property type="entry name" value="DotU"/>
    <property type="match status" value="1"/>
</dbReference>
<reference evidence="4" key="2">
    <citation type="submission" date="2015-03" db="EMBL/GenBank/DDBJ databases">
        <title>Genome sequence of Pseudoalteromonas citrea.</title>
        <authorList>
            <person name="Xie B.-B."/>
            <person name="Rong J.-C."/>
            <person name="Qin Q.-L."/>
            <person name="Zhang Y.-Z."/>
        </authorList>
    </citation>
    <scope>NUCLEOTIDE SEQUENCE</scope>
    <source>
        <strain evidence="4">DSM 8771</strain>
    </source>
</reference>
<feature type="transmembrane region" description="Helical" evidence="2">
    <location>
        <begin position="209"/>
        <end position="233"/>
    </location>
</feature>
<keyword evidence="2" id="KW-0812">Transmembrane</keyword>
<gene>
    <name evidence="4" type="primary">impK</name>
    <name evidence="4" type="ORF">PCIT_a2345</name>
</gene>